<evidence type="ECO:0000256" key="2">
    <source>
        <dbReference type="ARBA" id="ARBA00023004"/>
    </source>
</evidence>
<dbReference type="AlphaFoldDB" id="A0A1M6S4N9"/>
<dbReference type="PANTHER" id="PTHR43578">
    <property type="entry name" value="NADH-QUINONE OXIDOREDUCTASE SUBUNIT F"/>
    <property type="match status" value="1"/>
</dbReference>
<keyword evidence="5" id="KW-1185">Reference proteome</keyword>
<dbReference type="NCBIfam" id="NF041612">
    <property type="entry name" value="fdxn_Clost"/>
    <property type="match status" value="1"/>
</dbReference>
<dbReference type="RefSeq" id="WP_072913105.1">
    <property type="nucleotide sequence ID" value="NZ_FRAR01000012.1"/>
</dbReference>
<dbReference type="CDD" id="cd02980">
    <property type="entry name" value="TRX_Fd_family"/>
    <property type="match status" value="1"/>
</dbReference>
<dbReference type="STRING" id="1121421.SAMN02745123_01723"/>
<dbReference type="GO" id="GO:0051536">
    <property type="term" value="F:iron-sulfur cluster binding"/>
    <property type="evidence" value="ECO:0007669"/>
    <property type="project" value="UniProtKB-KW"/>
</dbReference>
<dbReference type="Proteomes" id="UP000183997">
    <property type="component" value="Unassembled WGS sequence"/>
</dbReference>
<gene>
    <name evidence="4" type="ORF">SAMN02745123_01723</name>
</gene>
<keyword evidence="2" id="KW-0408">Iron</keyword>
<dbReference type="EMBL" id="FRAR01000012">
    <property type="protein sequence ID" value="SHK39656.1"/>
    <property type="molecule type" value="Genomic_DNA"/>
</dbReference>
<evidence type="ECO:0000256" key="3">
    <source>
        <dbReference type="ARBA" id="ARBA00023014"/>
    </source>
</evidence>
<evidence type="ECO:0000256" key="1">
    <source>
        <dbReference type="ARBA" id="ARBA00022723"/>
    </source>
</evidence>
<evidence type="ECO:0000313" key="4">
    <source>
        <dbReference type="EMBL" id="SHK39656.1"/>
    </source>
</evidence>
<dbReference type="OrthoDB" id="9800692at2"/>
<keyword evidence="3" id="KW-0411">Iron-sulfur</keyword>
<dbReference type="PANTHER" id="PTHR43578:SF3">
    <property type="entry name" value="NADH-QUINONE OXIDOREDUCTASE SUBUNIT F"/>
    <property type="match status" value="1"/>
</dbReference>
<accession>A0A1M6S4N9</accession>
<sequence>MNKPKTHIFVCTSSRVNGQSKGFCHSKEAGNIVENFLEEIRERDLGAEVFVSNTGCFSLCEKGPIVVVYPDNVWYGGVRPEDVEKIMDEHIEGGKVIKSLEL</sequence>
<organism evidence="4 5">
    <name type="scientific">Desulforamulus aeronauticus DSM 10349</name>
    <dbReference type="NCBI Taxonomy" id="1121421"/>
    <lineage>
        <taxon>Bacteria</taxon>
        <taxon>Bacillati</taxon>
        <taxon>Bacillota</taxon>
        <taxon>Clostridia</taxon>
        <taxon>Eubacteriales</taxon>
        <taxon>Peptococcaceae</taxon>
        <taxon>Desulforamulus</taxon>
    </lineage>
</organism>
<proteinExistence type="predicted"/>
<evidence type="ECO:0000313" key="5">
    <source>
        <dbReference type="Proteomes" id="UP000183997"/>
    </source>
</evidence>
<dbReference type="InterPro" id="IPR048109">
    <property type="entry name" value="Fdxn_Clost-type"/>
</dbReference>
<dbReference type="InterPro" id="IPR036249">
    <property type="entry name" value="Thioredoxin-like_sf"/>
</dbReference>
<dbReference type="Gene3D" id="3.40.30.10">
    <property type="entry name" value="Glutaredoxin"/>
    <property type="match status" value="1"/>
</dbReference>
<name>A0A1M6S4N9_9FIRM</name>
<dbReference type="SUPFAM" id="SSF52833">
    <property type="entry name" value="Thioredoxin-like"/>
    <property type="match status" value="1"/>
</dbReference>
<dbReference type="GO" id="GO:0046872">
    <property type="term" value="F:metal ion binding"/>
    <property type="evidence" value="ECO:0007669"/>
    <property type="project" value="UniProtKB-KW"/>
</dbReference>
<keyword evidence="1" id="KW-0479">Metal-binding</keyword>
<protein>
    <submittedName>
        <fullName evidence="4">(2Fe-2S) ferredoxin</fullName>
    </submittedName>
</protein>
<reference evidence="5" key="1">
    <citation type="submission" date="2016-11" db="EMBL/GenBank/DDBJ databases">
        <authorList>
            <person name="Varghese N."/>
            <person name="Submissions S."/>
        </authorList>
    </citation>
    <scope>NUCLEOTIDE SEQUENCE [LARGE SCALE GENOMIC DNA]</scope>
    <source>
        <strain evidence="5">DSM 10349</strain>
    </source>
</reference>